<keyword evidence="9" id="KW-1185">Reference proteome</keyword>
<evidence type="ECO:0000313" key="9">
    <source>
        <dbReference type="Proteomes" id="UP000232323"/>
    </source>
</evidence>
<dbReference type="InterPro" id="IPR051681">
    <property type="entry name" value="Ser/Thr_Kinases-Pseudokinases"/>
</dbReference>
<dbReference type="Pfam" id="PF07714">
    <property type="entry name" value="PK_Tyr_Ser-Thr"/>
    <property type="match status" value="1"/>
</dbReference>
<evidence type="ECO:0000313" key="8">
    <source>
        <dbReference type="EMBL" id="GAX76554.1"/>
    </source>
</evidence>
<dbReference type="Gene3D" id="3.30.200.20">
    <property type="entry name" value="Phosphorylase Kinase, domain 1"/>
    <property type="match status" value="1"/>
</dbReference>
<dbReference type="PROSITE" id="PS00108">
    <property type="entry name" value="PROTEIN_KINASE_ST"/>
    <property type="match status" value="1"/>
</dbReference>
<accession>A0A250X0D2</accession>
<evidence type="ECO:0000259" key="7">
    <source>
        <dbReference type="PROSITE" id="PS50011"/>
    </source>
</evidence>
<evidence type="ECO:0000256" key="6">
    <source>
        <dbReference type="PROSITE-ProRule" id="PRU10141"/>
    </source>
</evidence>
<keyword evidence="4" id="KW-0418">Kinase</keyword>
<dbReference type="InterPro" id="IPR000719">
    <property type="entry name" value="Prot_kinase_dom"/>
</dbReference>
<dbReference type="Pfam" id="PF00069">
    <property type="entry name" value="Pkinase"/>
    <property type="match status" value="1"/>
</dbReference>
<keyword evidence="2" id="KW-0808">Transferase</keyword>
<dbReference type="Gene3D" id="1.10.510.10">
    <property type="entry name" value="Transferase(Phosphotransferase) domain 1"/>
    <property type="match status" value="1"/>
</dbReference>
<dbReference type="PANTHER" id="PTHR44329:SF214">
    <property type="entry name" value="PROTEIN KINASE DOMAIN-CONTAINING PROTEIN"/>
    <property type="match status" value="1"/>
</dbReference>
<dbReference type="SMART" id="SM00220">
    <property type="entry name" value="S_TKc"/>
    <property type="match status" value="1"/>
</dbReference>
<keyword evidence="5 6" id="KW-0067">ATP-binding</keyword>
<evidence type="ECO:0000256" key="2">
    <source>
        <dbReference type="ARBA" id="ARBA00022679"/>
    </source>
</evidence>
<evidence type="ECO:0000256" key="1">
    <source>
        <dbReference type="ARBA" id="ARBA00022527"/>
    </source>
</evidence>
<dbReference type="InterPro" id="IPR011009">
    <property type="entry name" value="Kinase-like_dom_sf"/>
</dbReference>
<name>A0A250X0D2_9CHLO</name>
<protein>
    <recommendedName>
        <fullName evidence="7">Protein kinase domain-containing protein</fullName>
    </recommendedName>
</protein>
<reference evidence="8 9" key="1">
    <citation type="submission" date="2017-08" db="EMBL/GenBank/DDBJ databases">
        <title>Acidophilic green algal genome provides insights into adaptation to an acidic environment.</title>
        <authorList>
            <person name="Hirooka S."/>
            <person name="Hirose Y."/>
            <person name="Kanesaki Y."/>
            <person name="Higuchi S."/>
            <person name="Fujiwara T."/>
            <person name="Onuma R."/>
            <person name="Era A."/>
            <person name="Ohbayashi R."/>
            <person name="Uzuka A."/>
            <person name="Nozaki H."/>
            <person name="Yoshikawa H."/>
            <person name="Miyagishima S.Y."/>
        </authorList>
    </citation>
    <scope>NUCLEOTIDE SEQUENCE [LARGE SCALE GENOMIC DNA]</scope>
    <source>
        <strain evidence="8 9">NIES-2499</strain>
    </source>
</reference>
<dbReference type="InterPro" id="IPR001245">
    <property type="entry name" value="Ser-Thr/Tyr_kinase_cat_dom"/>
</dbReference>
<dbReference type="EMBL" id="BEGY01000018">
    <property type="protein sequence ID" value="GAX76554.1"/>
    <property type="molecule type" value="Genomic_DNA"/>
</dbReference>
<evidence type="ECO:0000256" key="3">
    <source>
        <dbReference type="ARBA" id="ARBA00022741"/>
    </source>
</evidence>
<dbReference type="GO" id="GO:0004674">
    <property type="term" value="F:protein serine/threonine kinase activity"/>
    <property type="evidence" value="ECO:0007669"/>
    <property type="project" value="UniProtKB-KW"/>
</dbReference>
<gene>
    <name evidence="8" type="ORF">CEUSTIGMA_g4000.t1</name>
</gene>
<comment type="caution">
    <text evidence="8">The sequence shown here is derived from an EMBL/GenBank/DDBJ whole genome shotgun (WGS) entry which is preliminary data.</text>
</comment>
<dbReference type="AlphaFoldDB" id="A0A250X0D2"/>
<proteinExistence type="predicted"/>
<keyword evidence="1" id="KW-0723">Serine/threonine-protein kinase</keyword>
<dbReference type="Proteomes" id="UP000232323">
    <property type="component" value="Unassembled WGS sequence"/>
</dbReference>
<organism evidence="8 9">
    <name type="scientific">Chlamydomonas eustigma</name>
    <dbReference type="NCBI Taxonomy" id="1157962"/>
    <lineage>
        <taxon>Eukaryota</taxon>
        <taxon>Viridiplantae</taxon>
        <taxon>Chlorophyta</taxon>
        <taxon>core chlorophytes</taxon>
        <taxon>Chlorophyceae</taxon>
        <taxon>CS clade</taxon>
        <taxon>Chlamydomonadales</taxon>
        <taxon>Chlamydomonadaceae</taxon>
        <taxon>Chlamydomonas</taxon>
    </lineage>
</organism>
<dbReference type="SUPFAM" id="SSF56112">
    <property type="entry name" value="Protein kinase-like (PK-like)"/>
    <property type="match status" value="1"/>
</dbReference>
<dbReference type="PROSITE" id="PS00107">
    <property type="entry name" value="PROTEIN_KINASE_ATP"/>
    <property type="match status" value="1"/>
</dbReference>
<dbReference type="PANTHER" id="PTHR44329">
    <property type="entry name" value="SERINE/THREONINE-PROTEIN KINASE TNNI3K-RELATED"/>
    <property type="match status" value="1"/>
</dbReference>
<dbReference type="GO" id="GO:0005524">
    <property type="term" value="F:ATP binding"/>
    <property type="evidence" value="ECO:0007669"/>
    <property type="project" value="UniProtKB-UniRule"/>
</dbReference>
<dbReference type="InterPro" id="IPR008271">
    <property type="entry name" value="Ser/Thr_kinase_AS"/>
</dbReference>
<feature type="domain" description="Protein kinase" evidence="7">
    <location>
        <begin position="461"/>
        <end position="798"/>
    </location>
</feature>
<dbReference type="PROSITE" id="PS50011">
    <property type="entry name" value="PROTEIN_KINASE_DOM"/>
    <property type="match status" value="1"/>
</dbReference>
<keyword evidence="3 6" id="KW-0547">Nucleotide-binding</keyword>
<evidence type="ECO:0000256" key="4">
    <source>
        <dbReference type="ARBA" id="ARBA00022777"/>
    </source>
</evidence>
<dbReference type="PRINTS" id="PR00109">
    <property type="entry name" value="TYRKINASE"/>
</dbReference>
<evidence type="ECO:0000256" key="5">
    <source>
        <dbReference type="ARBA" id="ARBA00022840"/>
    </source>
</evidence>
<dbReference type="STRING" id="1157962.A0A250X0D2"/>
<feature type="binding site" evidence="6">
    <location>
        <position position="488"/>
    </location>
    <ligand>
        <name>ATP</name>
        <dbReference type="ChEBI" id="CHEBI:30616"/>
    </ligand>
</feature>
<dbReference type="OrthoDB" id="548589at2759"/>
<sequence length="807" mass="89608">MALPIAAEGAPLTSITQNAVGQKHTPVLLTNLVSPFGYQQPVEMRLQYIIESSEALNLSVVVHRFSEILPGQSLIEHIRNEELKGEPYPRPWEETSYMYSSPQIHEDLYLKNADVARKVSCSYWTGMYVASPGYSKSSPLYNLNQLQSIMKTVKGGDYSPYMWRGLAWPVPGMPSGRDQVRPYDASNVPFILLEDDGRRYFALHRQGWFTSPEHFHQTCMREAIMLKNTPVSLTIVQADTGRIISQNLTSTTLLGYHGTSHVANPGSSVPWFLQKSIKLALEVLSSGCVSVTLLVAVDASRMRAHVDTDFSYLDLLFDHDQELLLRLQKEARSGFFAVRQEITNRMLRDFMGLKDGQPAHFVIKVTRTLDPVTRCGTYAISQVDVTEMVLAEIQLRVANELFAEEKERMNLLIQRQVELIACLGKVGGKEGHSGSQTLTDLLDSVRQHLLTDGGGTLYEPIEVFELIGKGSFGVVHKGMWKGTMVAVKTMVLSGLSDGEKRERMAIMEAAISKHLSHPNIVQTFTYSLRPVGGGGEGSLKNFKVKAGDIAVSQAAAEKEQLVSAADQSALKPLPAAYRDQFFGFEVKLVLEYCSLGNLRQALDKRAFITTLRYSDYHAVLELAADVARGMLHLHSLNIIHSDLKASNILLQANDTNKCKITAKVADFGLSLKMDAADTHISNSYSGTLPYMAPELLKEGVKSKAADVYAFGITLWEMFTGGTPYKGVVQMLLSYSVVHEGLRPQFPLQAPPDLVSLATSCWHPVPSKRPTFAAVLKDLATIISNCQKVSLQLAAHHWFYNFCIRRLY</sequence>
<dbReference type="InterPro" id="IPR017441">
    <property type="entry name" value="Protein_kinase_ATP_BS"/>
</dbReference>